<gene>
    <name evidence="1" type="ORF">PAA8504_03333</name>
</gene>
<reference evidence="1 2" key="1">
    <citation type="submission" date="2018-03" db="EMBL/GenBank/DDBJ databases">
        <authorList>
            <person name="Keele B.F."/>
        </authorList>
    </citation>
    <scope>NUCLEOTIDE SEQUENCE [LARGE SCALE GENOMIC DNA]</scope>
    <source>
        <strain evidence="1 2">CECT 8504</strain>
    </source>
</reference>
<evidence type="ECO:0000313" key="1">
    <source>
        <dbReference type="EMBL" id="SPJ25482.1"/>
    </source>
</evidence>
<proteinExistence type="predicted"/>
<organism evidence="1 2">
    <name type="scientific">Palleronia abyssalis</name>
    <dbReference type="NCBI Taxonomy" id="1501240"/>
    <lineage>
        <taxon>Bacteria</taxon>
        <taxon>Pseudomonadati</taxon>
        <taxon>Pseudomonadota</taxon>
        <taxon>Alphaproteobacteria</taxon>
        <taxon>Rhodobacterales</taxon>
        <taxon>Roseobacteraceae</taxon>
        <taxon>Palleronia</taxon>
    </lineage>
</organism>
<protein>
    <recommendedName>
        <fullName evidence="3">DUF1127 domain-containing protein</fullName>
    </recommendedName>
</protein>
<accession>A0A2R8BZA6</accession>
<name>A0A2R8BZA6_9RHOB</name>
<evidence type="ECO:0008006" key="3">
    <source>
        <dbReference type="Google" id="ProtNLM"/>
    </source>
</evidence>
<evidence type="ECO:0000313" key="2">
    <source>
        <dbReference type="Proteomes" id="UP000244912"/>
    </source>
</evidence>
<dbReference type="RefSeq" id="WP_108895284.1">
    <property type="nucleotide sequence ID" value="NZ_ONZF01000009.1"/>
</dbReference>
<dbReference type="Proteomes" id="UP000244912">
    <property type="component" value="Unassembled WGS sequence"/>
</dbReference>
<dbReference type="AlphaFoldDB" id="A0A2R8BZA6"/>
<dbReference type="EMBL" id="ONZF01000009">
    <property type="protein sequence ID" value="SPJ25482.1"/>
    <property type="molecule type" value="Genomic_DNA"/>
</dbReference>
<dbReference type="OrthoDB" id="7867799at2"/>
<keyword evidence="2" id="KW-1185">Reference proteome</keyword>
<sequence length="74" mass="8366">MAYASTHSDLHATRPGLFTRTRAALARGFARWIEVNSRADRVAALQAKSDAELAALGLRRDDIVQYVFRDRMIF</sequence>